<evidence type="ECO:0000259" key="22">
    <source>
        <dbReference type="Pfam" id="PF25007"/>
    </source>
</evidence>
<dbReference type="Pfam" id="PF12777">
    <property type="entry name" value="MT"/>
    <property type="match status" value="1"/>
</dbReference>
<dbReference type="GO" id="GO:0097729">
    <property type="term" value="C:9+2 motile cilium"/>
    <property type="evidence" value="ECO:0007669"/>
    <property type="project" value="UniProtKB-ARBA"/>
</dbReference>
<evidence type="ECO:0000256" key="6">
    <source>
        <dbReference type="ARBA" id="ARBA00022741"/>
    </source>
</evidence>
<evidence type="ECO:0000256" key="12">
    <source>
        <dbReference type="ARBA" id="ARBA00023212"/>
    </source>
</evidence>
<dbReference type="PANTHER" id="PTHR22878:SF63">
    <property type="entry name" value="DYNEIN AXONEMAL HEAVY CHAIN 10"/>
    <property type="match status" value="1"/>
</dbReference>
<evidence type="ECO:0000313" key="24">
    <source>
        <dbReference type="RefSeq" id="XP_013926450.1"/>
    </source>
</evidence>
<dbReference type="InterPro" id="IPR042228">
    <property type="entry name" value="Dynein_linker_3"/>
</dbReference>
<dbReference type="InterPro" id="IPR035699">
    <property type="entry name" value="AAA_6"/>
</dbReference>
<dbReference type="Proteomes" id="UP000504617">
    <property type="component" value="Unplaced"/>
</dbReference>
<sequence>MNALRMVWIISRHYNKDERMIPLMERIAWEISARVCKVVDLRTLFKEDRQSAKIKMVEARRTLEIWKESYFDIRAKIEASGRDARWEFDRKRLFEKTDYMAFICQDLYNVLQVMEEFYNIFGPELKAVTGDPKRIDEVLYRVDGLVSPMEVLTFDPFNLRSVNQWKAVMEEFKLEVVVSSRSVKDYFEFIKRERARDMEHLVRKYTSVGPLLTKMEGLVVNTNTGKASRLVPYYAYWEKKIYQSLTNLVLKNLQSFNAAVVGDTPIFQAETILSAPEIILQPNMGEIEKMSVHCIRDCVETTKLFLRWLHGSCIECPPQQTGDDEPVIFSFFSDISQNPTIIEQAILITQNMHKLLASLTKYLNRWKRYRPLWKLDKAIVMEKFAAKKPPCVVFDEKLQFYMKVAQEVMQQPMVKDEQCIRLLLSPLAFTVQENARGWITSLGKLLNESAKEVLYSLQENIERLSHHLKTTPSTLEDLKFVLGTIAEIKQISLEVELKYLDIQERYRTLAMYNIVISEEEKSLVDKIKLMWETLYTEASGVDHNLGSIKKTFTEITREQIGNYSKEIDDFYQRFVTEGPGSVGENLDRGLELMVVFERELEKHERNRQELANAEKLFDLPITMYPDMIKIQKEMKGLRQIYEIYKLQQAAKEEWSQTLWVNLNVQVLQEGIEGYLKTLRKLPKQVRSMPVAYHLEVKMKSFKEAIPLLLDLKNEALRERHWKELMTRTNTFFDMATETFTLENMFAMELHKYTDVINEIVGSAVKELSIEKGVKEIIETWENMKFTVQRYFKGTQERGFILGAVDEIIQILDDNAVNLQSISGSRFVAPFLATVHNWEKTLSLIGEVIEIWMIVQRKWMYLESIFIGGDIRSQLPEEAKKFDNIDRVFKRIMGETVKDPVIKRCCEAHNRLSDLQNISDGLEKCQKSLNDYLDSKRNAFPRFFFISDDELLSILGSSDPLCVQEHMIKMYDNIAALKFHEDDSGMKIATAMISAEGEVMEFRKAIPAEGRVENWMTAVLVEMRRTNRLITKEAIFRYCEDRTRVDWMLMYQGMMVLAANQVWWTWEVEDVFRKVKKGEKQAMKVYAKKMHQQIDSLVTRITKPLSKNDRKKYNSVLIIDVHARDIVDNFVRDSIMEAREFEWESQLRFYWDREPDELNVRQCTGTFSYGYEYMGLNGRLVITPLTDRIYLTLTQALSMYLGGAPAGPAGTGKTETTKDLAKALGLLCVVTNCGEGMDFKAVGKIFSGLAQCGAWGCFDEFNRIDASVLSVISSQIQTIRNALMNQLKTFQFEGQEITLDSRMGIFITMNPGYAGRTELPESVKALFRPVVVIVPDLQQICEIMLFSEGFLLAKVLAKKMTVLYKLAREQLSKQHHYDFGLRALKSVLVMAGELKRGSSDLPEDVVLMRALRDMNLPKFVFEDVPLFLGLIADLFPGLDCPRVRYPKFNDAVEYVLAEEGYVVLPVQVDKVVQMYETMLTRHTTMVVGPTGGGKSVVINALCHAQTKLGLLTKLYILNPKAMSVIELYGILDPTTRDWTDGVLSNIFREINKPTDKKERRSYRDASSSFQEKQLLDRLFDKYVPCLIEMIVEGIVDGRQGEKMKMIIWQTDLNMVSSLIFVSMKGFFPTVDTTRTTWLLEKMVKIKRPMVLVGESGTSKTATTQNLLRKLNPDTNVHPSGANGSCIVPALYADDERDNILSQITQEAMKTGIAPAKESVWQYFVNKSANNLHIVLGMSPVGETLRTRCRNFPGLVNNTGIDWFLPWPPQALYAVAKFFLGNNPLIPSEHTEELIAHIVMVHGSVGVYSKKFLQKLRRSNYVTPKNYLDFINTYTKLLEDKNHFILAEEKKKLAVEKAMEIEEQNKVIAVEKREAETALAEAMPILEAAKLELQKLDKSDVTEIRLEMEVVSRAGLGMLKFVDAVMSYCDVAKDVKPKREKVARLERNFFLSKRELEKIQAELTAIQNELKALGDKYEAAIREKQQLQEEAEIMERRLIAADKLISGLGSENIRWQNDLEELKKKQVKLLGDCLLCAAFLSYEGAFTWEFRAEMIKEVWQADILSREIPLSQPFRLENLLTDEVEISRWGSQGLPPDELSVHNGILTTRASRFPLCIDPQQQALNWIKRKEEKNNLRMASFNDPDFLKQLEMAIKYGNPFLFHDVDEYIDPVIDNVLEKNIKTSQGRMFIILGDKEVDYDPNFKLYLNTKLANPKYSPSVFGKAMVINYTVTLKGLEDQLLSVIVGFERRELEEQREHLIQETSENKNLLKDLEDSLLRELATSTGNMLDNVELVHTLEETKAKANEVSDKLKLAEKTAIDIDKLRDGYRPAAKRGAILFFVLSEMALVNTMYQYSLSAFLDVFGLSLRKSMPDTILAKRLRNIMDTLTFNIYNYGCTGLFEKHKLLFSFNMTIKIEQADHRVPQEELDFFLKGTRVALTLLENAVARGQWLMLQNCHLLVKWLIDLEKALERITKPHPDFRLWLTTDPTKGFPIGILQKSLKVVTEPPNGLKLNMRATFFKISHESLDQCPHHGMEKRQDVDQG</sequence>
<feature type="domain" description="Dynein heavy chain hydrolytic ATP-binding dynein motor region" evidence="18">
    <location>
        <begin position="1168"/>
        <end position="1494"/>
    </location>
</feature>
<dbReference type="InterPro" id="IPR042222">
    <property type="entry name" value="Dynein_2_N"/>
</dbReference>
<evidence type="ECO:0000259" key="19">
    <source>
        <dbReference type="Pfam" id="PF12777"/>
    </source>
</evidence>
<evidence type="ECO:0000256" key="13">
    <source>
        <dbReference type="ARBA" id="ARBA00023273"/>
    </source>
</evidence>
<keyword evidence="5" id="KW-0677">Repeat</keyword>
<dbReference type="InterPro" id="IPR027417">
    <property type="entry name" value="P-loop_NTPase"/>
</dbReference>
<dbReference type="GeneID" id="106552647"/>
<dbReference type="GO" id="GO:0008017">
    <property type="term" value="F:microtubule binding"/>
    <property type="evidence" value="ECO:0007669"/>
    <property type="project" value="UniProtKB-ARBA"/>
</dbReference>
<dbReference type="Gene3D" id="3.20.180.20">
    <property type="entry name" value="Dynein heavy chain, N-terminal domain 2"/>
    <property type="match status" value="1"/>
</dbReference>
<keyword evidence="13" id="KW-0966">Cell projection</keyword>
<evidence type="ECO:0000256" key="3">
    <source>
        <dbReference type="ARBA" id="ARBA00022490"/>
    </source>
</evidence>
<dbReference type="GO" id="GO:0005874">
    <property type="term" value="C:microtubule"/>
    <property type="evidence" value="ECO:0007669"/>
    <property type="project" value="UniProtKB-KW"/>
</dbReference>
<dbReference type="GO" id="GO:0045505">
    <property type="term" value="F:dynein intermediate chain binding"/>
    <property type="evidence" value="ECO:0007669"/>
    <property type="project" value="InterPro"/>
</dbReference>
<dbReference type="FunFam" id="1.10.8.1220:FF:000001">
    <property type="entry name" value="Dynein axonemal heavy chain 5"/>
    <property type="match status" value="1"/>
</dbReference>
<name>A0A6I9YS49_9SAUR</name>
<dbReference type="InterPro" id="IPR043157">
    <property type="entry name" value="Dynein_AAA1S"/>
</dbReference>
<evidence type="ECO:0000259" key="15">
    <source>
        <dbReference type="Pfam" id="PF03028"/>
    </source>
</evidence>
<evidence type="ECO:0000259" key="20">
    <source>
        <dbReference type="Pfam" id="PF12780"/>
    </source>
</evidence>
<gene>
    <name evidence="24" type="primary">DNAH10</name>
</gene>
<dbReference type="Gene3D" id="1.10.8.710">
    <property type="match status" value="1"/>
</dbReference>
<feature type="domain" description="Dynein heavy chain coiled coil stalk" evidence="19">
    <location>
        <begin position="1910"/>
        <end position="2059"/>
    </location>
</feature>
<feature type="domain" description="Dynein heavy chain ATP-binding dynein motor region" evidence="21">
    <location>
        <begin position="2086"/>
        <end position="2306"/>
    </location>
</feature>
<keyword evidence="9 14" id="KW-0175">Coiled coil</keyword>
<keyword evidence="10" id="KW-0969">Cilium</keyword>
<comment type="subcellular location">
    <subcellularLocation>
        <location evidence="1">Cytoplasm</location>
        <location evidence="1">Cytoskeleton</location>
        <location evidence="1">Cilium axoneme</location>
    </subcellularLocation>
</comment>
<dbReference type="OrthoDB" id="64868at2759"/>
<dbReference type="FunFam" id="1.20.58.1120:FF:000008">
    <property type="entry name" value="Dynein heavy chain 10, axonemal"/>
    <property type="match status" value="1"/>
</dbReference>
<dbReference type="GO" id="GO:0005930">
    <property type="term" value="C:axoneme"/>
    <property type="evidence" value="ECO:0007669"/>
    <property type="project" value="UniProtKB-SubCell"/>
</dbReference>
<dbReference type="KEGG" id="tsr:106552647"/>
<feature type="coiled-coil region" evidence="14">
    <location>
        <begin position="1940"/>
        <end position="2023"/>
    </location>
</feature>
<dbReference type="Gene3D" id="6.10.140.1060">
    <property type="match status" value="1"/>
</dbReference>
<dbReference type="GO" id="GO:0007018">
    <property type="term" value="P:microtubule-based movement"/>
    <property type="evidence" value="ECO:0007669"/>
    <property type="project" value="InterPro"/>
</dbReference>
<dbReference type="InterPro" id="IPR056759">
    <property type="entry name" value="DYH2-5-8_CC"/>
</dbReference>
<dbReference type="Gene3D" id="1.20.920.20">
    <property type="match status" value="2"/>
</dbReference>
<feature type="domain" description="Dynein heavy chain region D6 P-loop" evidence="15">
    <location>
        <begin position="2435"/>
        <end position="2503"/>
    </location>
</feature>
<evidence type="ECO:0000256" key="2">
    <source>
        <dbReference type="ARBA" id="ARBA00008887"/>
    </source>
</evidence>
<evidence type="ECO:0000256" key="14">
    <source>
        <dbReference type="SAM" id="Coils"/>
    </source>
</evidence>
<dbReference type="Pfam" id="PF08385">
    <property type="entry name" value="DHC_N1"/>
    <property type="match status" value="1"/>
</dbReference>
<evidence type="ECO:0000256" key="10">
    <source>
        <dbReference type="ARBA" id="ARBA00023069"/>
    </source>
</evidence>
<proteinExistence type="inferred from homology"/>
<dbReference type="Gene3D" id="1.10.8.1220">
    <property type="match status" value="1"/>
</dbReference>
<dbReference type="GO" id="GO:0051959">
    <property type="term" value="F:dynein light intermediate chain binding"/>
    <property type="evidence" value="ECO:0007669"/>
    <property type="project" value="InterPro"/>
</dbReference>
<keyword evidence="23" id="KW-1185">Reference proteome</keyword>
<dbReference type="InterPro" id="IPR004273">
    <property type="entry name" value="Dynein_heavy_D6_P-loop"/>
</dbReference>
<evidence type="ECO:0000256" key="1">
    <source>
        <dbReference type="ARBA" id="ARBA00004430"/>
    </source>
</evidence>
<dbReference type="InterPro" id="IPR024743">
    <property type="entry name" value="Dynein_HC_stalk"/>
</dbReference>
<dbReference type="FunFam" id="1.10.287.2620:FF:000002">
    <property type="entry name" value="Dynein heavy chain 2, axonemal"/>
    <property type="match status" value="1"/>
</dbReference>
<feature type="domain" description="Dynein heavy chain linker" evidence="17">
    <location>
        <begin position="629"/>
        <end position="1033"/>
    </location>
</feature>
<feature type="domain" description="Dynein heavy chain AAA module D4" evidence="20">
    <location>
        <begin position="1685"/>
        <end position="1835"/>
    </location>
</feature>
<dbReference type="Gene3D" id="1.20.140.100">
    <property type="entry name" value="Dynein heavy chain, N-terminal domain 2"/>
    <property type="match status" value="1"/>
</dbReference>
<keyword evidence="4" id="KW-0493">Microtubule</keyword>
<dbReference type="Gene3D" id="1.20.58.1120">
    <property type="match status" value="1"/>
</dbReference>
<keyword evidence="11" id="KW-0505">Motor protein</keyword>
<dbReference type="GO" id="GO:0005524">
    <property type="term" value="F:ATP binding"/>
    <property type="evidence" value="ECO:0007669"/>
    <property type="project" value="UniProtKB-KW"/>
</dbReference>
<dbReference type="Pfam" id="PF12774">
    <property type="entry name" value="AAA_6"/>
    <property type="match status" value="1"/>
</dbReference>
<evidence type="ECO:0000259" key="18">
    <source>
        <dbReference type="Pfam" id="PF12774"/>
    </source>
</evidence>
<evidence type="ECO:0000259" key="21">
    <source>
        <dbReference type="Pfam" id="PF12781"/>
    </source>
</evidence>
<feature type="domain" description="Dynein heavy chain tail" evidence="16">
    <location>
        <begin position="1"/>
        <end position="185"/>
    </location>
</feature>
<keyword evidence="8" id="KW-0243">Dynein</keyword>
<evidence type="ECO:0000256" key="4">
    <source>
        <dbReference type="ARBA" id="ARBA00022701"/>
    </source>
</evidence>
<dbReference type="InterPro" id="IPR013602">
    <property type="entry name" value="Dynein_heavy_linker"/>
</dbReference>
<dbReference type="FunFam" id="3.40.50.300:FF:000063">
    <property type="entry name" value="dynein heavy chain 6, axonemal"/>
    <property type="match status" value="1"/>
</dbReference>
<evidence type="ECO:0000256" key="8">
    <source>
        <dbReference type="ARBA" id="ARBA00023017"/>
    </source>
</evidence>
<evidence type="ECO:0000256" key="9">
    <source>
        <dbReference type="ARBA" id="ARBA00023054"/>
    </source>
</evidence>
<comment type="similarity">
    <text evidence="2">Belongs to the dynein heavy chain family.</text>
</comment>
<protein>
    <submittedName>
        <fullName evidence="24">Dynein heavy chain 10, axonemal</fullName>
    </submittedName>
</protein>
<dbReference type="InterPro" id="IPR013594">
    <property type="entry name" value="Dynein_heavy_tail"/>
</dbReference>
<dbReference type="GO" id="GO:0008569">
    <property type="term" value="F:minus-end-directed microtubule motor activity"/>
    <property type="evidence" value="ECO:0007669"/>
    <property type="project" value="InterPro"/>
</dbReference>
<dbReference type="PANTHER" id="PTHR22878">
    <property type="entry name" value="DYNEIN HEAVY CHAIN 6, AXONEMAL-LIKE-RELATED"/>
    <property type="match status" value="1"/>
</dbReference>
<keyword evidence="6" id="KW-0547">Nucleotide-binding</keyword>
<dbReference type="GO" id="GO:0030286">
    <property type="term" value="C:dynein complex"/>
    <property type="evidence" value="ECO:0007669"/>
    <property type="project" value="UniProtKB-KW"/>
</dbReference>
<dbReference type="Pfam" id="PF12775">
    <property type="entry name" value="AAA_7"/>
    <property type="match status" value="1"/>
</dbReference>
<evidence type="ECO:0000313" key="23">
    <source>
        <dbReference type="Proteomes" id="UP000504617"/>
    </source>
</evidence>
<feature type="domain" description="Dynein axonemal heavy chain 2/5/8 coiled-coil" evidence="22">
    <location>
        <begin position="444"/>
        <end position="549"/>
    </location>
</feature>
<dbReference type="SUPFAM" id="SSF52540">
    <property type="entry name" value="P-loop containing nucleoside triphosphate hydrolases"/>
    <property type="match status" value="3"/>
</dbReference>
<dbReference type="InterPro" id="IPR026983">
    <property type="entry name" value="DHC"/>
</dbReference>
<keyword evidence="3" id="KW-0963">Cytoplasm</keyword>
<evidence type="ECO:0000259" key="17">
    <source>
        <dbReference type="Pfam" id="PF08393"/>
    </source>
</evidence>
<accession>A0A6I9YS49</accession>
<dbReference type="InterPro" id="IPR035706">
    <property type="entry name" value="AAA_9"/>
</dbReference>
<evidence type="ECO:0000256" key="11">
    <source>
        <dbReference type="ARBA" id="ARBA00023175"/>
    </source>
</evidence>
<dbReference type="InterPro" id="IPR024317">
    <property type="entry name" value="Dynein_heavy_chain_D4_dom"/>
</dbReference>
<dbReference type="Pfam" id="PF08393">
    <property type="entry name" value="DHC_N2"/>
    <property type="match status" value="1"/>
</dbReference>
<evidence type="ECO:0000256" key="7">
    <source>
        <dbReference type="ARBA" id="ARBA00022840"/>
    </source>
</evidence>
<dbReference type="FunFam" id="3.20.180.20:FF:000001">
    <property type="entry name" value="Dynein axonemal heavy chain 5"/>
    <property type="match status" value="1"/>
</dbReference>
<dbReference type="Pfam" id="PF25007">
    <property type="entry name" value="DYH2-5-8_CC"/>
    <property type="match status" value="1"/>
</dbReference>
<dbReference type="FunFam" id="1.20.140.100:FF:000013">
    <property type="entry name" value="Dynein heavy chain 10, axonemal"/>
    <property type="match status" value="1"/>
</dbReference>
<dbReference type="RefSeq" id="XP_013926450.1">
    <property type="nucleotide sequence ID" value="XM_014070975.1"/>
</dbReference>
<dbReference type="Pfam" id="PF12780">
    <property type="entry name" value="AAA_8"/>
    <property type="match status" value="1"/>
</dbReference>
<dbReference type="Pfam" id="PF12781">
    <property type="entry name" value="AAA_9"/>
    <property type="match status" value="1"/>
</dbReference>
<evidence type="ECO:0000259" key="16">
    <source>
        <dbReference type="Pfam" id="PF08385"/>
    </source>
</evidence>
<keyword evidence="12" id="KW-0206">Cytoskeleton</keyword>
<reference evidence="24" key="1">
    <citation type="submission" date="2025-08" db="UniProtKB">
        <authorList>
            <consortium name="RefSeq"/>
        </authorList>
    </citation>
    <scope>IDENTIFICATION</scope>
</reference>
<organism evidence="23 24">
    <name type="scientific">Thamnophis sirtalis</name>
    <dbReference type="NCBI Taxonomy" id="35019"/>
    <lineage>
        <taxon>Eukaryota</taxon>
        <taxon>Metazoa</taxon>
        <taxon>Chordata</taxon>
        <taxon>Craniata</taxon>
        <taxon>Vertebrata</taxon>
        <taxon>Euteleostomi</taxon>
        <taxon>Lepidosauria</taxon>
        <taxon>Squamata</taxon>
        <taxon>Bifurcata</taxon>
        <taxon>Unidentata</taxon>
        <taxon>Episquamata</taxon>
        <taxon>Toxicofera</taxon>
        <taxon>Serpentes</taxon>
        <taxon>Colubroidea</taxon>
        <taxon>Colubridae</taxon>
        <taxon>Natricinae</taxon>
        <taxon>Thamnophis</taxon>
    </lineage>
</organism>
<feature type="non-terminal residue" evidence="24">
    <location>
        <position position="2543"/>
    </location>
</feature>
<dbReference type="FunFam" id="3.40.50.300:FF:000049">
    <property type="entry name" value="Dynein, axonemal, heavy chain 5"/>
    <property type="match status" value="1"/>
</dbReference>
<dbReference type="Pfam" id="PF03028">
    <property type="entry name" value="Dynein_heavy"/>
    <property type="match status" value="1"/>
</dbReference>
<keyword evidence="7" id="KW-0067">ATP-binding</keyword>
<dbReference type="Gene3D" id="3.40.50.300">
    <property type="entry name" value="P-loop containing nucleotide triphosphate hydrolases"/>
    <property type="match status" value="6"/>
</dbReference>
<evidence type="ECO:0000256" key="5">
    <source>
        <dbReference type="ARBA" id="ARBA00022737"/>
    </source>
</evidence>
<dbReference type="FunFam" id="1.10.8.710:FF:000002">
    <property type="entry name" value="dynein heavy chain 17, axonemal"/>
    <property type="match status" value="1"/>
</dbReference>
<dbReference type="CTD" id="196385"/>